<gene>
    <name evidence="2" type="ORF">G7071_00640</name>
</gene>
<proteinExistence type="predicted"/>
<evidence type="ECO:0000313" key="3">
    <source>
        <dbReference type="Proteomes" id="UP000502035"/>
    </source>
</evidence>
<dbReference type="KEGG" id="npi:G7071_00640"/>
<sequence length="95" mass="10429">MGPVSRAIFFEEDDARAAVRRLLANGFDAVVDRELLSGEDDDEGHPWAVVTDAPDLMLELLVDEHDGWLDSETPLPTAPPLELPTAPKRIKKPLG</sequence>
<protein>
    <submittedName>
        <fullName evidence="2">Uncharacterized protein</fullName>
    </submittedName>
</protein>
<evidence type="ECO:0000313" key="2">
    <source>
        <dbReference type="EMBL" id="QIK74164.1"/>
    </source>
</evidence>
<feature type="region of interest" description="Disordered" evidence="1">
    <location>
        <begin position="69"/>
        <end position="95"/>
    </location>
</feature>
<keyword evidence="3" id="KW-1185">Reference proteome</keyword>
<accession>A0A6G7YB85</accession>
<dbReference type="Proteomes" id="UP000502035">
    <property type="component" value="Chromosome"/>
</dbReference>
<organism evidence="2 3">
    <name type="scientific">Nocardioides piscis</name>
    <dbReference type="NCBI Taxonomy" id="2714938"/>
    <lineage>
        <taxon>Bacteria</taxon>
        <taxon>Bacillati</taxon>
        <taxon>Actinomycetota</taxon>
        <taxon>Actinomycetes</taxon>
        <taxon>Propionibacteriales</taxon>
        <taxon>Nocardioidaceae</taxon>
        <taxon>Nocardioides</taxon>
    </lineage>
</organism>
<dbReference type="EMBL" id="CP049866">
    <property type="protein sequence ID" value="QIK74164.1"/>
    <property type="molecule type" value="Genomic_DNA"/>
</dbReference>
<evidence type="ECO:0000256" key="1">
    <source>
        <dbReference type="SAM" id="MobiDB-lite"/>
    </source>
</evidence>
<name>A0A6G7YB85_9ACTN</name>
<reference evidence="2 3" key="1">
    <citation type="submission" date="2020-03" db="EMBL/GenBank/DDBJ databases">
        <title>Nocardioides sp. nov., isolated from fish.</title>
        <authorList>
            <person name="Hyun D.-W."/>
            <person name="Bae J.-W."/>
        </authorList>
    </citation>
    <scope>NUCLEOTIDE SEQUENCE [LARGE SCALE GENOMIC DNA]</scope>
    <source>
        <strain evidence="2 3">HDW12A</strain>
    </source>
</reference>
<dbReference type="AlphaFoldDB" id="A0A6G7YB85"/>